<comment type="caution">
    <text evidence="4">The sequence shown here is derived from an EMBL/GenBank/DDBJ whole genome shotgun (WGS) entry which is preliminary data.</text>
</comment>
<evidence type="ECO:0000259" key="3">
    <source>
        <dbReference type="PROSITE" id="PS50943"/>
    </source>
</evidence>
<protein>
    <recommendedName>
        <fullName evidence="3">HTH cro/C1-type domain-containing protein</fullName>
    </recommendedName>
</protein>
<keyword evidence="2" id="KW-0472">Membrane</keyword>
<dbReference type="InterPro" id="IPR010982">
    <property type="entry name" value="Lambda_DNA-bd_dom_sf"/>
</dbReference>
<feature type="domain" description="HTH cro/C1-type" evidence="3">
    <location>
        <begin position="7"/>
        <end position="61"/>
    </location>
</feature>
<evidence type="ECO:0000256" key="1">
    <source>
        <dbReference type="ARBA" id="ARBA00023125"/>
    </source>
</evidence>
<dbReference type="SUPFAM" id="SSF47413">
    <property type="entry name" value="lambda repressor-like DNA-binding domains"/>
    <property type="match status" value="1"/>
</dbReference>
<proteinExistence type="predicted"/>
<dbReference type="PANTHER" id="PTHR46558:SF15">
    <property type="entry name" value="HELIX-TURN-HELIX DOMAIN PROTEIN"/>
    <property type="match status" value="1"/>
</dbReference>
<dbReference type="PATRIC" id="fig|1423777.3.peg.549"/>
<dbReference type="GO" id="GO:0003677">
    <property type="term" value="F:DNA binding"/>
    <property type="evidence" value="ECO:0007669"/>
    <property type="project" value="UniProtKB-KW"/>
</dbReference>
<dbReference type="Proteomes" id="UP000051686">
    <property type="component" value="Unassembled WGS sequence"/>
</dbReference>
<dbReference type="EMBL" id="AZEH01000020">
    <property type="protein sequence ID" value="KRL05775.1"/>
    <property type="molecule type" value="Genomic_DNA"/>
</dbReference>
<organism evidence="4 5">
    <name type="scientific">Liquorilactobacillus oeni DSM 19972</name>
    <dbReference type="NCBI Taxonomy" id="1423777"/>
    <lineage>
        <taxon>Bacteria</taxon>
        <taxon>Bacillati</taxon>
        <taxon>Bacillota</taxon>
        <taxon>Bacilli</taxon>
        <taxon>Lactobacillales</taxon>
        <taxon>Lactobacillaceae</taxon>
        <taxon>Liquorilactobacillus</taxon>
    </lineage>
</organism>
<reference evidence="4 5" key="1">
    <citation type="journal article" date="2015" name="Genome Announc.">
        <title>Expanding the biotechnology potential of lactobacilli through comparative genomics of 213 strains and associated genera.</title>
        <authorList>
            <person name="Sun Z."/>
            <person name="Harris H.M."/>
            <person name="McCann A."/>
            <person name="Guo C."/>
            <person name="Argimon S."/>
            <person name="Zhang W."/>
            <person name="Yang X."/>
            <person name="Jeffery I.B."/>
            <person name="Cooney J.C."/>
            <person name="Kagawa T.F."/>
            <person name="Liu W."/>
            <person name="Song Y."/>
            <person name="Salvetti E."/>
            <person name="Wrobel A."/>
            <person name="Rasinkangas P."/>
            <person name="Parkhill J."/>
            <person name="Rea M.C."/>
            <person name="O'Sullivan O."/>
            <person name="Ritari J."/>
            <person name="Douillard F.P."/>
            <person name="Paul Ross R."/>
            <person name="Yang R."/>
            <person name="Briner A.E."/>
            <person name="Felis G.E."/>
            <person name="de Vos W.M."/>
            <person name="Barrangou R."/>
            <person name="Klaenhammer T.R."/>
            <person name="Caufield P.W."/>
            <person name="Cui Y."/>
            <person name="Zhang H."/>
            <person name="O'Toole P.W."/>
        </authorList>
    </citation>
    <scope>NUCLEOTIDE SEQUENCE [LARGE SCALE GENOMIC DNA]</scope>
    <source>
        <strain evidence="4 5">DSM 19972</strain>
    </source>
</reference>
<dbReference type="InterPro" id="IPR001387">
    <property type="entry name" value="Cro/C1-type_HTH"/>
</dbReference>
<keyword evidence="2" id="KW-1133">Transmembrane helix</keyword>
<dbReference type="PROSITE" id="PS50943">
    <property type="entry name" value="HTH_CROC1"/>
    <property type="match status" value="1"/>
</dbReference>
<evidence type="ECO:0000313" key="4">
    <source>
        <dbReference type="EMBL" id="KRL05775.1"/>
    </source>
</evidence>
<dbReference type="SMART" id="SM00530">
    <property type="entry name" value="HTH_XRE"/>
    <property type="match status" value="1"/>
</dbReference>
<dbReference type="STRING" id="1423777.FD46_GL000529"/>
<name>A0A0R1MCF3_9LACO</name>
<dbReference type="AlphaFoldDB" id="A0A0R1MCF3"/>
<dbReference type="Pfam" id="PF01381">
    <property type="entry name" value="HTH_3"/>
    <property type="match status" value="1"/>
</dbReference>
<dbReference type="RefSeq" id="WP_057895508.1">
    <property type="nucleotide sequence ID" value="NZ_AZEH01000020.1"/>
</dbReference>
<keyword evidence="1" id="KW-0238">DNA-binding</keyword>
<dbReference type="OrthoDB" id="9805856at2"/>
<keyword evidence="5" id="KW-1185">Reference proteome</keyword>
<evidence type="ECO:0000256" key="2">
    <source>
        <dbReference type="SAM" id="Phobius"/>
    </source>
</evidence>
<gene>
    <name evidence="4" type="ORF">FD46_GL000529</name>
</gene>
<evidence type="ECO:0000313" key="5">
    <source>
        <dbReference type="Proteomes" id="UP000051686"/>
    </source>
</evidence>
<keyword evidence="2" id="KW-0812">Transmembrane</keyword>
<feature type="transmembrane region" description="Helical" evidence="2">
    <location>
        <begin position="92"/>
        <end position="112"/>
    </location>
</feature>
<dbReference type="Gene3D" id="1.10.260.40">
    <property type="entry name" value="lambda repressor-like DNA-binding domains"/>
    <property type="match status" value="1"/>
</dbReference>
<dbReference type="PANTHER" id="PTHR46558">
    <property type="entry name" value="TRACRIPTIONAL REGULATORY PROTEIN-RELATED-RELATED"/>
    <property type="match status" value="1"/>
</dbReference>
<dbReference type="CDD" id="cd00093">
    <property type="entry name" value="HTH_XRE"/>
    <property type="match status" value="1"/>
</dbReference>
<accession>A0A0R1MCF3</accession>
<sequence>MILGNLIKEEREKREMTQEKLANTLNVNRQAVSKWETGTAYPDIDRLIQISELFNVSLDSLIKNDDGLKQKIIIDKSHQHPRTGAWEFMRSTGWMMVIAVVWIIGRVISTIWGN</sequence>